<evidence type="ECO:0000256" key="1">
    <source>
        <dbReference type="SAM" id="SignalP"/>
    </source>
</evidence>
<keyword evidence="1" id="KW-0732">Signal</keyword>
<organism evidence="2 3">
    <name type="scientific">Sphingomonas rubra</name>
    <dbReference type="NCBI Taxonomy" id="634430"/>
    <lineage>
        <taxon>Bacteria</taxon>
        <taxon>Pseudomonadati</taxon>
        <taxon>Pseudomonadota</taxon>
        <taxon>Alphaproteobacteria</taxon>
        <taxon>Sphingomonadales</taxon>
        <taxon>Sphingomonadaceae</taxon>
        <taxon>Sphingomonas</taxon>
    </lineage>
</organism>
<evidence type="ECO:0008006" key="4">
    <source>
        <dbReference type="Google" id="ProtNLM"/>
    </source>
</evidence>
<feature type="chain" id="PRO_5011676651" description="DUF3034 family protein" evidence="1">
    <location>
        <begin position="24"/>
        <end position="291"/>
    </location>
</feature>
<feature type="signal peptide" evidence="1">
    <location>
        <begin position="1"/>
        <end position="23"/>
    </location>
</feature>
<accession>A0A1I5T4Z2</accession>
<keyword evidence="3" id="KW-1185">Reference proteome</keyword>
<dbReference type="AlphaFoldDB" id="A0A1I5T4Z2"/>
<sequence>MTARLSFPTIIGAATLAATPVAAQQIGAPGKLLLTNGISTVEGAAGGGLTPWATIAGNATRDGIGGQASVTVAELPDYDFRSYAVAAGLFDRVELSYARQVFDTNKVGGALGLGNDFAFDQDVWGAKVRLAGDMVYGSRWMPAIAVGVQHKKSLDATVVRAIGAAQRSGTDFYASATKLFLDWSLLANVTVRATKANQLGLLGHGGALRDDHGVQVEASAAYQLSRRLVIGAEYRSKPSNLAIAREDDWWDAFVAYAIDRRLTATIAYTDLGSIATFNKQRGLVVQLQGSF</sequence>
<dbReference type="InterPro" id="IPR021393">
    <property type="entry name" value="DUF3034"/>
</dbReference>
<evidence type="ECO:0000313" key="3">
    <source>
        <dbReference type="Proteomes" id="UP000199586"/>
    </source>
</evidence>
<proteinExistence type="predicted"/>
<dbReference type="EMBL" id="FOXP01000007">
    <property type="protein sequence ID" value="SFP78073.1"/>
    <property type="molecule type" value="Genomic_DNA"/>
</dbReference>
<name>A0A1I5T4Z2_9SPHN</name>
<dbReference type="RefSeq" id="WP_093333473.1">
    <property type="nucleotide sequence ID" value="NZ_FOXP01000007.1"/>
</dbReference>
<dbReference type="Pfam" id="PF11231">
    <property type="entry name" value="DUF3034"/>
    <property type="match status" value="1"/>
</dbReference>
<evidence type="ECO:0000313" key="2">
    <source>
        <dbReference type="EMBL" id="SFP78073.1"/>
    </source>
</evidence>
<dbReference type="Proteomes" id="UP000199586">
    <property type="component" value="Unassembled WGS sequence"/>
</dbReference>
<reference evidence="2 3" key="1">
    <citation type="submission" date="2016-10" db="EMBL/GenBank/DDBJ databases">
        <authorList>
            <person name="de Groot N.N."/>
        </authorList>
    </citation>
    <scope>NUCLEOTIDE SEQUENCE [LARGE SCALE GENOMIC DNA]</scope>
    <source>
        <strain evidence="2 3">CGMCC 1.9113</strain>
    </source>
</reference>
<protein>
    <recommendedName>
        <fullName evidence="4">DUF3034 family protein</fullName>
    </recommendedName>
</protein>
<gene>
    <name evidence="2" type="ORF">SAMN04488241_10749</name>
</gene>
<dbReference type="STRING" id="634430.SAMN04488241_10749"/>
<dbReference type="OrthoDB" id="9126735at2"/>